<protein>
    <recommendedName>
        <fullName evidence="3">Zinc-binding domain-containing protein</fullName>
    </recommendedName>
</protein>
<dbReference type="Proteomes" id="UP000178985">
    <property type="component" value="Unassembled WGS sequence"/>
</dbReference>
<comment type="caution">
    <text evidence="1">The sequence shown here is derived from an EMBL/GenBank/DDBJ whole genome shotgun (WGS) entry which is preliminary data.</text>
</comment>
<organism evidence="1 2">
    <name type="scientific">Candidatus Nomurabacteria bacterium RIFCSPHIGHO2_01_FULL_40_20</name>
    <dbReference type="NCBI Taxonomy" id="1801738"/>
    <lineage>
        <taxon>Bacteria</taxon>
        <taxon>Candidatus Nomuraibacteriota</taxon>
    </lineage>
</organism>
<reference evidence="1 2" key="1">
    <citation type="journal article" date="2016" name="Nat. Commun.">
        <title>Thousands of microbial genomes shed light on interconnected biogeochemical processes in an aquifer system.</title>
        <authorList>
            <person name="Anantharaman K."/>
            <person name="Brown C.T."/>
            <person name="Hug L.A."/>
            <person name="Sharon I."/>
            <person name="Castelle C.J."/>
            <person name="Probst A.J."/>
            <person name="Thomas B.C."/>
            <person name="Singh A."/>
            <person name="Wilkins M.J."/>
            <person name="Karaoz U."/>
            <person name="Brodie E.L."/>
            <person name="Williams K.H."/>
            <person name="Hubbard S.S."/>
            <person name="Banfield J.F."/>
        </authorList>
    </citation>
    <scope>NUCLEOTIDE SEQUENCE [LARGE SCALE GENOMIC DNA]</scope>
</reference>
<accession>A0A1F6V2W6</accession>
<dbReference type="AlphaFoldDB" id="A0A1F6V2W6"/>
<evidence type="ECO:0000313" key="2">
    <source>
        <dbReference type="Proteomes" id="UP000178985"/>
    </source>
</evidence>
<sequence length="584" mass="68884">MEHKEQKVVCQNCKASFTIEPDDFGFFKKMSLPPPTFCPDCRRARRWAWRNNMSLYSRKCELCDKSVISLYSPDSGLTVYCNKCWWSDGWDPKSYAVDYDFSKPFFTQFRELLQKVPQMAIVNDDGIASINCEYTQDWWFAKNCYMCFSGWHTENIMYSFFILAGKYMMDCINIRSSSEWLYECNLCSRSYQQKYSQICLSCIDSQFISDCRDCQNCFMCFGLRSKKYYFKNKKYGKEEYEKILESYRLDTYSGVEKAKKEFDEFLSKFFRRYSQIFRSLNCTGDIISFSKNSKNCFVLKKSENCRYCDFGSDNKDSLDVTMSGELSESYDTVVADHSQLNFFGVFSVKSQDVRYCQHCHNCKHCFGCVGLRNANYCIFNKQYSKEEYEELVPKIIEQMNSAPYVDKMGLVYKYGEFFPIELSPFGYNESYAPELVPLTREEAKKKGYGWQDNQQKTEGKKTLKAGDIPDSINDVSDEILNEVLACVSCKRNYKIVPNELIFYKKMKIPIPRKCFYCRYVDRVSRRNPFKLWHRVCMCDKEGHNNHEGNPRQGGARCKEEFETTFAPDRPEIVYCEKCYQNEVY</sequence>
<evidence type="ECO:0000313" key="1">
    <source>
        <dbReference type="EMBL" id="OGI63968.1"/>
    </source>
</evidence>
<proteinExistence type="predicted"/>
<dbReference type="EMBL" id="MFTO01000010">
    <property type="protein sequence ID" value="OGI63968.1"/>
    <property type="molecule type" value="Genomic_DNA"/>
</dbReference>
<name>A0A1F6V2W6_9BACT</name>
<gene>
    <name evidence="1" type="ORF">A2733_01100</name>
</gene>
<evidence type="ECO:0008006" key="3">
    <source>
        <dbReference type="Google" id="ProtNLM"/>
    </source>
</evidence>